<evidence type="ECO:0000313" key="2">
    <source>
        <dbReference type="EMBL" id="MBH1939743.1"/>
    </source>
</evidence>
<sequence length="187" mass="22067">MNKKYEFESDRLGFRLWCDEDKVPFARMNADSKVMQYFPNIQNKEESDKFIERIMDHFKEHGYGLWAVEIKETQEFIGFIGFYTATFESEFTPCVEIGWRLDHRFWNKGYATEGAINCLDYGFSILGLNDIYSFTSRINRPSINVMKKIGLIEQSTFLHPNISKDSPLRPHVLYKIDKNTYVKNAKD</sequence>
<comment type="caution">
    <text evidence="2">The sequence shown here is derived from an EMBL/GenBank/DDBJ whole genome shotgun (WGS) entry which is preliminary data.</text>
</comment>
<dbReference type="PANTHER" id="PTHR43792">
    <property type="entry name" value="GNAT FAMILY, PUTATIVE (AFU_ORTHOLOGUE AFUA_3G00765)-RELATED-RELATED"/>
    <property type="match status" value="1"/>
</dbReference>
<organism evidence="2 3">
    <name type="scientific">Mobilitalea sibirica</name>
    <dbReference type="NCBI Taxonomy" id="1462919"/>
    <lineage>
        <taxon>Bacteria</taxon>
        <taxon>Bacillati</taxon>
        <taxon>Bacillota</taxon>
        <taxon>Clostridia</taxon>
        <taxon>Lachnospirales</taxon>
        <taxon>Lachnospiraceae</taxon>
        <taxon>Mobilitalea</taxon>
    </lineage>
</organism>
<dbReference type="Gene3D" id="3.40.630.30">
    <property type="match status" value="1"/>
</dbReference>
<accession>A0A8J7L208</accession>
<reference evidence="2" key="1">
    <citation type="submission" date="2020-12" db="EMBL/GenBank/DDBJ databases">
        <title>M. sibirica DSM 26468T genome.</title>
        <authorList>
            <person name="Thieme N."/>
            <person name="Rettenmaier R."/>
            <person name="Zverlov V."/>
            <person name="Liebl W."/>
        </authorList>
    </citation>
    <scope>NUCLEOTIDE SEQUENCE</scope>
    <source>
        <strain evidence="2">DSM 26468</strain>
    </source>
</reference>
<name>A0A8J7L208_9FIRM</name>
<evidence type="ECO:0000259" key="1">
    <source>
        <dbReference type="Pfam" id="PF13302"/>
    </source>
</evidence>
<dbReference type="InterPro" id="IPR016181">
    <property type="entry name" value="Acyl_CoA_acyltransferase"/>
</dbReference>
<dbReference type="Pfam" id="PF13302">
    <property type="entry name" value="Acetyltransf_3"/>
    <property type="match status" value="1"/>
</dbReference>
<dbReference type="PANTHER" id="PTHR43792:SF1">
    <property type="entry name" value="N-ACETYLTRANSFERASE DOMAIN-CONTAINING PROTEIN"/>
    <property type="match status" value="1"/>
</dbReference>
<dbReference type="SUPFAM" id="SSF55729">
    <property type="entry name" value="Acyl-CoA N-acyltransferases (Nat)"/>
    <property type="match status" value="1"/>
</dbReference>
<feature type="domain" description="N-acetyltransferase" evidence="1">
    <location>
        <begin position="11"/>
        <end position="151"/>
    </location>
</feature>
<keyword evidence="3" id="KW-1185">Reference proteome</keyword>
<protein>
    <submittedName>
        <fullName evidence="2">GNAT family N-acetyltransferase</fullName>
    </submittedName>
</protein>
<dbReference type="InterPro" id="IPR051531">
    <property type="entry name" value="N-acetyltransferase"/>
</dbReference>
<dbReference type="Proteomes" id="UP000623269">
    <property type="component" value="Unassembled WGS sequence"/>
</dbReference>
<gene>
    <name evidence="2" type="ORF">I5677_02395</name>
</gene>
<evidence type="ECO:0000313" key="3">
    <source>
        <dbReference type="Proteomes" id="UP000623269"/>
    </source>
</evidence>
<dbReference type="GO" id="GO:0016747">
    <property type="term" value="F:acyltransferase activity, transferring groups other than amino-acyl groups"/>
    <property type="evidence" value="ECO:0007669"/>
    <property type="project" value="InterPro"/>
</dbReference>
<dbReference type="InterPro" id="IPR000182">
    <property type="entry name" value="GNAT_dom"/>
</dbReference>
<dbReference type="EMBL" id="JAEAGR010000002">
    <property type="protein sequence ID" value="MBH1939743.1"/>
    <property type="molecule type" value="Genomic_DNA"/>
</dbReference>
<dbReference type="AlphaFoldDB" id="A0A8J7L208"/>
<proteinExistence type="predicted"/>